<dbReference type="FunFam" id="1.25.10.10:FF:000224">
    <property type="entry name" value="Microtubule-associated protein TORTIFOLIA1"/>
    <property type="match status" value="1"/>
</dbReference>
<feature type="compositionally biased region" description="Low complexity" evidence="8">
    <location>
        <begin position="26"/>
        <end position="39"/>
    </location>
</feature>
<dbReference type="EMBL" id="RDQH01000329">
    <property type="protein sequence ID" value="RXI03547.1"/>
    <property type="molecule type" value="Genomic_DNA"/>
</dbReference>
<keyword evidence="12" id="KW-1185">Reference proteome</keyword>
<dbReference type="InterPro" id="IPR033337">
    <property type="entry name" value="TORTIFOLIA1/SINE1-2"/>
</dbReference>
<feature type="region of interest" description="Disordered" evidence="8">
    <location>
        <begin position="332"/>
        <end position="393"/>
    </location>
</feature>
<dbReference type="Gene3D" id="1.25.10.10">
    <property type="entry name" value="Leucine-rich Repeat Variant"/>
    <property type="match status" value="2"/>
</dbReference>
<feature type="domain" description="TORTIFOLIA1/TORL1-2 C-terminal" evidence="9">
    <location>
        <begin position="799"/>
        <end position="932"/>
    </location>
</feature>
<dbReference type="PANTHER" id="PTHR31355">
    <property type="entry name" value="MICROTUBULE-ASSOCIATED PROTEIN TORTIFOLIA1"/>
    <property type="match status" value="1"/>
</dbReference>
<feature type="region of interest" description="Disordered" evidence="8">
    <location>
        <begin position="438"/>
        <end position="458"/>
    </location>
</feature>
<feature type="compositionally biased region" description="Pro residues" evidence="8">
    <location>
        <begin position="12"/>
        <end position="25"/>
    </location>
</feature>
<dbReference type="GO" id="GO:0009826">
    <property type="term" value="P:unidimensional cell growth"/>
    <property type="evidence" value="ECO:0007669"/>
    <property type="project" value="TreeGrafter"/>
</dbReference>
<keyword evidence="3" id="KW-0597">Phosphoprotein</keyword>
<dbReference type="InterPro" id="IPR016024">
    <property type="entry name" value="ARM-type_fold"/>
</dbReference>
<dbReference type="Proteomes" id="UP000290289">
    <property type="component" value="Chromosome 3"/>
</dbReference>
<evidence type="ECO:0000256" key="6">
    <source>
        <dbReference type="ARBA" id="ARBA00023054"/>
    </source>
</evidence>
<feature type="domain" description="TORTIFOLIA1/SINE1-2 N-terminal" evidence="10">
    <location>
        <begin position="49"/>
        <end position="327"/>
    </location>
</feature>
<dbReference type="InterPro" id="IPR057600">
    <property type="entry name" value="TORTIFOLIA1/SINE1-2_N"/>
</dbReference>
<dbReference type="SUPFAM" id="SSF48371">
    <property type="entry name" value="ARM repeat"/>
    <property type="match status" value="1"/>
</dbReference>
<evidence type="ECO:0000256" key="3">
    <source>
        <dbReference type="ARBA" id="ARBA00022553"/>
    </source>
</evidence>
<keyword evidence="6" id="KW-0175">Coiled coil</keyword>
<keyword evidence="4" id="KW-0493">Microtubule</keyword>
<evidence type="ECO:0000256" key="1">
    <source>
        <dbReference type="ARBA" id="ARBA00004245"/>
    </source>
</evidence>
<evidence type="ECO:0000313" key="11">
    <source>
        <dbReference type="EMBL" id="RXI03547.1"/>
    </source>
</evidence>
<comment type="subcellular location">
    <subcellularLocation>
        <location evidence="1">Cytoplasm</location>
        <location evidence="1">Cytoskeleton</location>
    </subcellularLocation>
</comment>
<evidence type="ECO:0000256" key="5">
    <source>
        <dbReference type="ARBA" id="ARBA00022737"/>
    </source>
</evidence>
<feature type="compositionally biased region" description="Polar residues" evidence="8">
    <location>
        <begin position="718"/>
        <end position="727"/>
    </location>
</feature>
<keyword evidence="7" id="KW-0206">Cytoskeleton</keyword>
<comment type="caution">
    <text evidence="11">The sequence shown here is derived from an EMBL/GenBank/DDBJ whole genome shotgun (WGS) entry which is preliminary data.</text>
</comment>
<dbReference type="Pfam" id="PF24713">
    <property type="entry name" value="TOR1L1_C"/>
    <property type="match status" value="1"/>
</dbReference>
<feature type="region of interest" description="Disordered" evidence="8">
    <location>
        <begin position="690"/>
        <end position="748"/>
    </location>
</feature>
<evidence type="ECO:0000256" key="4">
    <source>
        <dbReference type="ARBA" id="ARBA00022701"/>
    </source>
</evidence>
<feature type="compositionally biased region" description="Basic and acidic residues" evidence="8">
    <location>
        <begin position="332"/>
        <end position="370"/>
    </location>
</feature>
<evidence type="ECO:0000259" key="9">
    <source>
        <dbReference type="Pfam" id="PF24713"/>
    </source>
</evidence>
<evidence type="ECO:0008006" key="13">
    <source>
        <dbReference type="Google" id="ProtNLM"/>
    </source>
</evidence>
<name>A0A498K8F1_MALDO</name>
<evidence type="ECO:0000256" key="2">
    <source>
        <dbReference type="ARBA" id="ARBA00022490"/>
    </source>
</evidence>
<dbReference type="STRING" id="3750.A0A498K8F1"/>
<dbReference type="FunFam" id="1.25.10.10:FF:000339">
    <property type="entry name" value="Microtubule-associated protein TORTIFOLIA1"/>
    <property type="match status" value="1"/>
</dbReference>
<dbReference type="AlphaFoldDB" id="A0A498K8F1"/>
<keyword evidence="2" id="KW-0963">Cytoplasm</keyword>
<protein>
    <recommendedName>
        <fullName evidence="13">TOG domain-containing protein</fullName>
    </recommendedName>
</protein>
<dbReference type="InterPro" id="IPR011989">
    <property type="entry name" value="ARM-like"/>
</dbReference>
<sequence>MSFAGPRISKPAKPPNPSATTPPQPQQLSSSKSSSSSASSSLSTHLAMVELKQRILTSLSKLSDRDTYQIAVEDLEKIIQTLPPESLPMLLNCLYDASADPKPAVKKESLRLLSLVSASHPDFTSTHLTKIIAHVVKRLKDADSGVRDACRDSIGSLSAQYLKADSVSDNGSVVGLFMKPLFEAMMEQNKGVQSGAALCMAKIVDCALEPPVSSFQKLCPRICKLLNNPNFLAKSSLLPVVSSLSQVGAIAPQSLDNLQQSIHDCLGSPDWATRKAAADVLIALALHSSNMITDRTASTLTVLEACRFDKIKPVRDSMTEALQFWKKIAGKGGDEAPNEKKVPSHKNSESAELSEKNEPKNSKAGERIEQGAKGSSNGSSPTSDSVSKSKASGDKVVVALKKKPSVLTDKELNPEFFQKLEKRVSDDLPVEVVVPRRHVNSSNSNNEVEPEANDTDSKETLNRIANSQSDDIHGSFSSKYRNIERGLAGLYTKQRDHDDLARDKFPEERVNGKDSRTRAVDIDERIDINQRELSTSRAGFSKTDGQPEGSFVNNKGNWLAIQRQLLQLERQQGHLMSMLQDFMGGSHDSMVTLENRVRGLERVVEDLARDLSISSGRRGGNFSMGYEGASNRPLGKYNGFPDYTSNKFGRGGDGRILFGERFAQNDGHVSGMRGRGPTWRSDMSEVWDFSTYGGSRNGQTSSRKAVGGGPVDGRSPKSENGSDQGNSRRAWDKGAGPVRFGEGPSARSVWQASKDEATLEAIRVAGEDNGTSRAGRVAIPELTAEAMEDDTVGQERNPIWNSWTNAMDALQVGDVDTAFVEVLSTGDDLLLVKLMDRSGPAIDQLSNETATEVLHAVGQFLPEPNLFDVCLAWIQQLVEIVLENGSDVFGLPADVKKELVLNLHEASVTMDPPEDWEGATPDQLLVQLASSWGINPQHHDK</sequence>
<evidence type="ECO:0000256" key="7">
    <source>
        <dbReference type="ARBA" id="ARBA00023212"/>
    </source>
</evidence>
<dbReference type="PANTHER" id="PTHR31355:SF7">
    <property type="entry name" value="MICROTUBULE-ASSOCIATED PROTEIN TORTIFOLIA1"/>
    <property type="match status" value="1"/>
</dbReference>
<dbReference type="Pfam" id="PF24714">
    <property type="entry name" value="TOR1L1_N"/>
    <property type="match status" value="1"/>
</dbReference>
<dbReference type="GO" id="GO:0010031">
    <property type="term" value="P:circumnutation"/>
    <property type="evidence" value="ECO:0007669"/>
    <property type="project" value="TreeGrafter"/>
</dbReference>
<reference evidence="11 12" key="1">
    <citation type="submission" date="2018-10" db="EMBL/GenBank/DDBJ databases">
        <title>A high-quality apple genome assembly.</title>
        <authorList>
            <person name="Hu J."/>
        </authorList>
    </citation>
    <scope>NUCLEOTIDE SEQUENCE [LARGE SCALE GENOMIC DNA]</scope>
    <source>
        <strain evidence="12">cv. HFTH1</strain>
        <tissue evidence="11">Young leaf</tissue>
    </source>
</reference>
<dbReference type="InterPro" id="IPR057599">
    <property type="entry name" value="TORTIFOLIA1/TORL1-2_C"/>
</dbReference>
<evidence type="ECO:0000313" key="12">
    <source>
        <dbReference type="Proteomes" id="UP000290289"/>
    </source>
</evidence>
<accession>A0A498K8F1</accession>
<keyword evidence="5" id="KW-0677">Repeat</keyword>
<organism evidence="11 12">
    <name type="scientific">Malus domestica</name>
    <name type="common">Apple</name>
    <name type="synonym">Pyrus malus</name>
    <dbReference type="NCBI Taxonomy" id="3750"/>
    <lineage>
        <taxon>Eukaryota</taxon>
        <taxon>Viridiplantae</taxon>
        <taxon>Streptophyta</taxon>
        <taxon>Embryophyta</taxon>
        <taxon>Tracheophyta</taxon>
        <taxon>Spermatophyta</taxon>
        <taxon>Magnoliopsida</taxon>
        <taxon>eudicotyledons</taxon>
        <taxon>Gunneridae</taxon>
        <taxon>Pentapetalae</taxon>
        <taxon>rosids</taxon>
        <taxon>fabids</taxon>
        <taxon>Rosales</taxon>
        <taxon>Rosaceae</taxon>
        <taxon>Amygdaloideae</taxon>
        <taxon>Maleae</taxon>
        <taxon>Malus</taxon>
    </lineage>
</organism>
<evidence type="ECO:0000259" key="10">
    <source>
        <dbReference type="Pfam" id="PF24714"/>
    </source>
</evidence>
<dbReference type="GO" id="GO:0008017">
    <property type="term" value="F:microtubule binding"/>
    <property type="evidence" value="ECO:0007669"/>
    <property type="project" value="InterPro"/>
</dbReference>
<dbReference type="GO" id="GO:0010005">
    <property type="term" value="C:cortical microtubule, transverse to long axis"/>
    <property type="evidence" value="ECO:0007669"/>
    <property type="project" value="TreeGrafter"/>
</dbReference>
<proteinExistence type="predicted"/>
<feature type="region of interest" description="Disordered" evidence="8">
    <location>
        <begin position="1"/>
        <end position="39"/>
    </location>
</feature>
<feature type="compositionally biased region" description="Polar residues" evidence="8">
    <location>
        <begin position="692"/>
        <end position="703"/>
    </location>
</feature>
<evidence type="ECO:0000256" key="8">
    <source>
        <dbReference type="SAM" id="MobiDB-lite"/>
    </source>
</evidence>
<gene>
    <name evidence="11" type="ORF">DVH24_004199</name>
</gene>
<feature type="compositionally biased region" description="Low complexity" evidence="8">
    <location>
        <begin position="375"/>
        <end position="393"/>
    </location>
</feature>